<gene>
    <name evidence="2" type="ORF">TUBRATIS_17060</name>
</gene>
<sequence length="93" mass="11220">MSMLSIFMVYFSKRQNMFIPFLVFDGMIIFQTALNLPTILKGFVYLRCYFFLCLGYCIIIYYNKPIYSYVFEYESNKARITERQRRAVKVSKN</sequence>
<keyword evidence="1" id="KW-1133">Transmembrane helix</keyword>
<evidence type="ECO:0000313" key="2">
    <source>
        <dbReference type="EMBL" id="RVD91824.1"/>
    </source>
</evidence>
<dbReference type="VEuPathDB" id="MicrosporidiaDB:TUBRATIS_17060"/>
<keyword evidence="3" id="KW-1185">Reference proteome</keyword>
<accession>A0A437AL40</accession>
<comment type="caution">
    <text evidence="2">The sequence shown here is derived from an EMBL/GenBank/DDBJ whole genome shotgun (WGS) entry which is preliminary data.</text>
</comment>
<evidence type="ECO:0000256" key="1">
    <source>
        <dbReference type="SAM" id="Phobius"/>
    </source>
</evidence>
<feature type="transmembrane region" description="Helical" evidence="1">
    <location>
        <begin position="44"/>
        <end position="62"/>
    </location>
</feature>
<dbReference type="AlphaFoldDB" id="A0A437AL40"/>
<dbReference type="Proteomes" id="UP000282876">
    <property type="component" value="Unassembled WGS sequence"/>
</dbReference>
<evidence type="ECO:0000313" key="3">
    <source>
        <dbReference type="Proteomes" id="UP000282876"/>
    </source>
</evidence>
<keyword evidence="1" id="KW-0812">Transmembrane</keyword>
<keyword evidence="1" id="KW-0472">Membrane</keyword>
<organism evidence="2 3">
    <name type="scientific">Tubulinosema ratisbonensis</name>
    <dbReference type="NCBI Taxonomy" id="291195"/>
    <lineage>
        <taxon>Eukaryota</taxon>
        <taxon>Fungi</taxon>
        <taxon>Fungi incertae sedis</taxon>
        <taxon>Microsporidia</taxon>
        <taxon>Tubulinosematoidea</taxon>
        <taxon>Tubulinosematidae</taxon>
        <taxon>Tubulinosema</taxon>
    </lineage>
</organism>
<dbReference type="EMBL" id="RCSS01000399">
    <property type="protein sequence ID" value="RVD91824.1"/>
    <property type="molecule type" value="Genomic_DNA"/>
</dbReference>
<reference evidence="2 3" key="1">
    <citation type="submission" date="2018-10" db="EMBL/GenBank/DDBJ databases">
        <title>Draft genome sequence of the microsporidian Tubulinosema ratisbonensis.</title>
        <authorList>
            <person name="Polonais V."/>
            <person name="Peyretaillade E."/>
            <person name="Niehus S."/>
            <person name="Wawrzyniak I."/>
            <person name="Franchet A."/>
            <person name="Gaspin C."/>
            <person name="Reichstadt M."/>
            <person name="Belser C."/>
            <person name="Labadie K."/>
            <person name="Delbac F."/>
            <person name="Ferrandon D."/>
        </authorList>
    </citation>
    <scope>NUCLEOTIDE SEQUENCE [LARGE SCALE GENOMIC DNA]</scope>
    <source>
        <strain evidence="2 3">Franzen</strain>
    </source>
</reference>
<proteinExistence type="predicted"/>
<feature type="transmembrane region" description="Helical" evidence="1">
    <location>
        <begin position="21"/>
        <end position="38"/>
    </location>
</feature>
<name>A0A437AL40_9MICR</name>
<protein>
    <submittedName>
        <fullName evidence="2">Uncharacterized protein</fullName>
    </submittedName>
</protein>